<dbReference type="KEGG" id="tnl:113509019"/>
<keyword evidence="8" id="KW-1185">Reference proteome</keyword>
<evidence type="ECO:0000313" key="9">
    <source>
        <dbReference type="RefSeq" id="XP_026748057.1"/>
    </source>
</evidence>
<dbReference type="EC" id="5.2.1.8" evidence="4"/>
<dbReference type="GO" id="GO:0007283">
    <property type="term" value="P:spermatogenesis"/>
    <property type="evidence" value="ECO:0007669"/>
    <property type="project" value="TreeGrafter"/>
</dbReference>
<evidence type="ECO:0000256" key="2">
    <source>
        <dbReference type="ARBA" id="ARBA00022737"/>
    </source>
</evidence>
<gene>
    <name evidence="9" type="primary">LOC113509019</name>
</gene>
<dbReference type="SMART" id="SM00028">
    <property type="entry name" value="TPR"/>
    <property type="match status" value="1"/>
</dbReference>
<keyword evidence="4" id="KW-0413">Isomerase</keyword>
<dbReference type="PROSITE" id="PS50059">
    <property type="entry name" value="FKBP_PPIASE"/>
    <property type="match status" value="1"/>
</dbReference>
<dbReference type="InterPro" id="IPR011990">
    <property type="entry name" value="TPR-like_helical_dom_sf"/>
</dbReference>
<keyword evidence="2" id="KW-0677">Repeat</keyword>
<dbReference type="GO" id="GO:0034587">
    <property type="term" value="P:piRNA processing"/>
    <property type="evidence" value="ECO:0007669"/>
    <property type="project" value="TreeGrafter"/>
</dbReference>
<name>A0A7E5X637_TRINI</name>
<evidence type="ECO:0000256" key="3">
    <source>
        <dbReference type="ARBA" id="ARBA00022803"/>
    </source>
</evidence>
<dbReference type="Pfam" id="PF00254">
    <property type="entry name" value="FKBP_C"/>
    <property type="match status" value="1"/>
</dbReference>
<comment type="similarity">
    <text evidence="1">Belongs to the FKBP6 family.</text>
</comment>
<dbReference type="GO" id="GO:0051879">
    <property type="term" value="F:Hsp90 protein binding"/>
    <property type="evidence" value="ECO:0007669"/>
    <property type="project" value="TreeGrafter"/>
</dbReference>
<evidence type="ECO:0000259" key="7">
    <source>
        <dbReference type="PROSITE" id="PS50059"/>
    </source>
</evidence>
<dbReference type="PROSITE" id="PS50005">
    <property type="entry name" value="TPR"/>
    <property type="match status" value="1"/>
</dbReference>
<feature type="domain" description="PPIase FKBP-type" evidence="7">
    <location>
        <begin position="119"/>
        <end position="201"/>
    </location>
</feature>
<feature type="repeat" description="TPR" evidence="5">
    <location>
        <begin position="321"/>
        <end position="354"/>
    </location>
</feature>
<organism evidence="8 9">
    <name type="scientific">Trichoplusia ni</name>
    <name type="common">Cabbage looper</name>
    <dbReference type="NCBI Taxonomy" id="7111"/>
    <lineage>
        <taxon>Eukaryota</taxon>
        <taxon>Metazoa</taxon>
        <taxon>Ecdysozoa</taxon>
        <taxon>Arthropoda</taxon>
        <taxon>Hexapoda</taxon>
        <taxon>Insecta</taxon>
        <taxon>Pterygota</taxon>
        <taxon>Neoptera</taxon>
        <taxon>Endopterygota</taxon>
        <taxon>Lepidoptera</taxon>
        <taxon>Glossata</taxon>
        <taxon>Ditrysia</taxon>
        <taxon>Noctuoidea</taxon>
        <taxon>Noctuidae</taxon>
        <taxon>Plusiinae</taxon>
        <taxon>Trichoplusia</taxon>
    </lineage>
</organism>
<evidence type="ECO:0000256" key="5">
    <source>
        <dbReference type="PROSITE-ProRule" id="PRU00339"/>
    </source>
</evidence>
<sequence length="465" mass="52676">MEEVFRDPVQLTKAINIRELIEKSSGEFQIDLDFKKKQDGLMINADDDLYPDMNDDDEDDSDTEDTLKGIEQAAEKMLLSSPEYHSFEQLAPKMMDCLSNGDVKLLIIEEGDGPLVPIDAEVTLHYAAYYERADIPFDSTLTMNRGEPLRIRLGVGKVLPGLEIGLTHVKGPSARFHLLLQPAVAWGSRGALPRVKPEPVLFVISLYDVRCVDAAARFNDLPMAEQAKFEITTKTIKDIRAEAKDLFNRQKYMKAIRSYQQAMSVLSLSRPQNDAEETEIKDLKVKIYVNLAICYYKINKPKYVLGMCENIDRYVDINKHCKGIFYYGRGYELLGKIDEAISCYKKALKLEPKNKEIGKVLADLDAKNKKSAITEKFMWKKALNNVDEEKKVVFNVDDDFKDGVADMCQDLAGREDYAKFDLPMGLTKDEVACIKSLTSQFDCLVVLEDGEGKRKKVSIVKKVTN</sequence>
<dbReference type="GeneID" id="113509019"/>
<keyword evidence="4" id="KW-0697">Rotamase</keyword>
<comment type="catalytic activity">
    <reaction evidence="4">
        <text>[protein]-peptidylproline (omega=180) = [protein]-peptidylproline (omega=0)</text>
        <dbReference type="Rhea" id="RHEA:16237"/>
        <dbReference type="Rhea" id="RHEA-COMP:10747"/>
        <dbReference type="Rhea" id="RHEA-COMP:10748"/>
        <dbReference type="ChEBI" id="CHEBI:83833"/>
        <dbReference type="ChEBI" id="CHEBI:83834"/>
        <dbReference type="EC" id="5.2.1.8"/>
    </reaction>
</comment>
<dbReference type="InterPro" id="IPR013105">
    <property type="entry name" value="TPR_2"/>
</dbReference>
<dbReference type="PANTHER" id="PTHR46674:SF1">
    <property type="entry name" value="INACTIVE PEPTIDYL-PROLYL CIS-TRANS ISOMERASE FKBP6"/>
    <property type="match status" value="1"/>
</dbReference>
<dbReference type="OrthoDB" id="8116123at2759"/>
<evidence type="ECO:0000256" key="4">
    <source>
        <dbReference type="PROSITE-ProRule" id="PRU00277"/>
    </source>
</evidence>
<evidence type="ECO:0000256" key="6">
    <source>
        <dbReference type="SAM" id="MobiDB-lite"/>
    </source>
</evidence>
<dbReference type="Gene3D" id="1.25.40.10">
    <property type="entry name" value="Tetratricopeptide repeat domain"/>
    <property type="match status" value="1"/>
</dbReference>
<dbReference type="GO" id="GO:0003755">
    <property type="term" value="F:peptidyl-prolyl cis-trans isomerase activity"/>
    <property type="evidence" value="ECO:0007669"/>
    <property type="project" value="UniProtKB-KW"/>
</dbReference>
<dbReference type="AlphaFoldDB" id="A0A7E5X637"/>
<feature type="region of interest" description="Disordered" evidence="6">
    <location>
        <begin position="45"/>
        <end position="64"/>
    </location>
</feature>
<dbReference type="InterPro" id="IPR042282">
    <property type="entry name" value="FKBP6/shu"/>
</dbReference>
<evidence type="ECO:0000256" key="1">
    <source>
        <dbReference type="ARBA" id="ARBA00009648"/>
    </source>
</evidence>
<evidence type="ECO:0000313" key="8">
    <source>
        <dbReference type="Proteomes" id="UP000322000"/>
    </source>
</evidence>
<dbReference type="SUPFAM" id="SSF48452">
    <property type="entry name" value="TPR-like"/>
    <property type="match status" value="1"/>
</dbReference>
<dbReference type="Proteomes" id="UP000322000">
    <property type="component" value="Chromosome 3"/>
</dbReference>
<dbReference type="RefSeq" id="XP_026748057.1">
    <property type="nucleotide sequence ID" value="XM_026892256.1"/>
</dbReference>
<dbReference type="GO" id="GO:0005737">
    <property type="term" value="C:cytoplasm"/>
    <property type="evidence" value="ECO:0007669"/>
    <property type="project" value="TreeGrafter"/>
</dbReference>
<keyword evidence="3 5" id="KW-0802">TPR repeat</keyword>
<protein>
    <recommendedName>
        <fullName evidence="4">peptidylprolyl isomerase</fullName>
        <ecNumber evidence="4">5.2.1.8</ecNumber>
    </recommendedName>
</protein>
<proteinExistence type="inferred from homology"/>
<dbReference type="InterPro" id="IPR001179">
    <property type="entry name" value="PPIase_FKBP_dom"/>
</dbReference>
<reference evidence="9" key="1">
    <citation type="submission" date="2025-08" db="UniProtKB">
        <authorList>
            <consortium name="RefSeq"/>
        </authorList>
    </citation>
    <scope>IDENTIFICATION</scope>
</reference>
<dbReference type="InterPro" id="IPR019734">
    <property type="entry name" value="TPR_rpt"/>
</dbReference>
<dbReference type="SUPFAM" id="SSF54534">
    <property type="entry name" value="FKBP-like"/>
    <property type="match status" value="1"/>
</dbReference>
<accession>A0A7E5X637</accession>
<dbReference type="PANTHER" id="PTHR46674">
    <property type="entry name" value="INACTIVE PEPTIDYL-PROLYL CIS-TRANS ISOMERASE FKBP6"/>
    <property type="match status" value="1"/>
</dbReference>
<dbReference type="Pfam" id="PF07719">
    <property type="entry name" value="TPR_2"/>
    <property type="match status" value="1"/>
</dbReference>
<dbReference type="InParanoid" id="A0A7E5X637"/>
<dbReference type="Gene3D" id="3.10.50.40">
    <property type="match status" value="1"/>
</dbReference>
<dbReference type="InterPro" id="IPR046357">
    <property type="entry name" value="PPIase_dom_sf"/>
</dbReference>